<dbReference type="Proteomes" id="UP000249264">
    <property type="component" value="Chromosome 1"/>
</dbReference>
<dbReference type="EMBL" id="LS483460">
    <property type="protein sequence ID" value="SQI00135.1"/>
    <property type="molecule type" value="Genomic_DNA"/>
</dbReference>
<accession>A0A2X4UC40</accession>
<proteinExistence type="predicted"/>
<sequence>MARVNDVARYILENVDSGVSTMKLQKLVYYAQAWSLV</sequence>
<gene>
    <name evidence="1" type="ORF">NCTC10288_01442</name>
</gene>
<protein>
    <submittedName>
        <fullName evidence="1">Uncharacterized phage-associated protein</fullName>
    </submittedName>
</protein>
<reference evidence="1 2" key="1">
    <citation type="submission" date="2018-06" db="EMBL/GenBank/DDBJ databases">
        <authorList>
            <consortium name="Pathogen Informatics"/>
            <person name="Doyle S."/>
        </authorList>
    </citation>
    <scope>NUCLEOTIDE SEQUENCE [LARGE SCALE GENOMIC DNA]</scope>
    <source>
        <strain evidence="1 2">NCTC10288</strain>
    </source>
</reference>
<evidence type="ECO:0000313" key="2">
    <source>
        <dbReference type="Proteomes" id="UP000249264"/>
    </source>
</evidence>
<organism evidence="1 2">
    <name type="scientific">Corynebacterium minutissimum</name>
    <dbReference type="NCBI Taxonomy" id="38301"/>
    <lineage>
        <taxon>Bacteria</taxon>
        <taxon>Bacillati</taxon>
        <taxon>Actinomycetota</taxon>
        <taxon>Actinomycetes</taxon>
        <taxon>Mycobacteriales</taxon>
        <taxon>Corynebacteriaceae</taxon>
        <taxon>Corynebacterium</taxon>
    </lineage>
</organism>
<dbReference type="KEGG" id="cmin:NCTC10288_01442"/>
<evidence type="ECO:0000313" key="1">
    <source>
        <dbReference type="EMBL" id="SQI00135.1"/>
    </source>
</evidence>
<name>A0A2X4UC40_9CORY</name>
<dbReference type="AlphaFoldDB" id="A0A2X4UC40"/>